<evidence type="ECO:0000256" key="1">
    <source>
        <dbReference type="SAM" id="MobiDB-lite"/>
    </source>
</evidence>
<dbReference type="AlphaFoldDB" id="A0A2M4DR14"/>
<dbReference type="EMBL" id="GGFL01015816">
    <property type="protein sequence ID" value="MBW79994.1"/>
    <property type="molecule type" value="Transcribed_RNA"/>
</dbReference>
<name>A0A2M4DR14_ANODA</name>
<feature type="compositionally biased region" description="Basic residues" evidence="1">
    <location>
        <begin position="48"/>
        <end position="57"/>
    </location>
</feature>
<sequence length="85" mass="9947">MLCKSIFTISHILRWFGYAFYTPPYRTINGMDVKGKEGSVRPRDGNHHHDHHQHRPDHFRFSTFDNHPLERGEELLASMAGLSMI</sequence>
<evidence type="ECO:0000313" key="2">
    <source>
        <dbReference type="EMBL" id="MBW79994.1"/>
    </source>
</evidence>
<feature type="region of interest" description="Disordered" evidence="1">
    <location>
        <begin position="32"/>
        <end position="57"/>
    </location>
</feature>
<organism evidence="2">
    <name type="scientific">Anopheles darlingi</name>
    <name type="common">Mosquito</name>
    <dbReference type="NCBI Taxonomy" id="43151"/>
    <lineage>
        <taxon>Eukaryota</taxon>
        <taxon>Metazoa</taxon>
        <taxon>Ecdysozoa</taxon>
        <taxon>Arthropoda</taxon>
        <taxon>Hexapoda</taxon>
        <taxon>Insecta</taxon>
        <taxon>Pterygota</taxon>
        <taxon>Neoptera</taxon>
        <taxon>Endopterygota</taxon>
        <taxon>Diptera</taxon>
        <taxon>Nematocera</taxon>
        <taxon>Culicoidea</taxon>
        <taxon>Culicidae</taxon>
        <taxon>Anophelinae</taxon>
        <taxon>Anopheles</taxon>
    </lineage>
</organism>
<protein>
    <submittedName>
        <fullName evidence="2">Putative secreted protein</fullName>
    </submittedName>
</protein>
<accession>A0A2M4DR14</accession>
<proteinExistence type="predicted"/>
<feature type="compositionally biased region" description="Basic and acidic residues" evidence="1">
    <location>
        <begin position="33"/>
        <end position="47"/>
    </location>
</feature>
<reference evidence="2" key="1">
    <citation type="submission" date="2018-01" db="EMBL/GenBank/DDBJ databases">
        <title>An insight into the sialome of Amazonian anophelines.</title>
        <authorList>
            <person name="Ribeiro J.M."/>
            <person name="Scarpassa V."/>
            <person name="Calvo E."/>
        </authorList>
    </citation>
    <scope>NUCLEOTIDE SEQUENCE</scope>
</reference>